<dbReference type="InterPro" id="IPR016195">
    <property type="entry name" value="Pol/histidinol_Pase-like"/>
</dbReference>
<dbReference type="GO" id="GO:0035312">
    <property type="term" value="F:5'-3' DNA exonuclease activity"/>
    <property type="evidence" value="ECO:0007669"/>
    <property type="project" value="TreeGrafter"/>
</dbReference>
<name>A0A897MXV8_9EURY</name>
<dbReference type="SUPFAM" id="SSF89550">
    <property type="entry name" value="PHP domain-like"/>
    <property type="match status" value="1"/>
</dbReference>
<sequence>MNVSPRAIRTDNCLSGVDRRVTESDGTRVDLHVKVLDDGVVERAKARGLDVVVYAPHFTRWPTIKRRAAAFSDEDLLVVPGREIFTGPWYDRRHVLALGLDEPIPDFVTLEGAMAELRRQGAAVLAPHPTFLSVSLGREQLREYRPTIDAVEAYNPKHLPWHNRRAQSLASDLDLPAFASSYAHLPQTVGEVWTRFENDIRTAGDLVDALESGAQRRLFHRSGHGHRARKLLEFSHLGYENTWKKFDRIALSGMEATHPGHVAYGGRFDDVRVV</sequence>
<protein>
    <submittedName>
        <fullName evidence="1">Metal-dependent phosphoesterase (PHP family)</fullName>
    </submittedName>
</protein>
<proteinExistence type="predicted"/>
<accession>A0A897MXV8</accession>
<dbReference type="GO" id="GO:0004534">
    <property type="term" value="F:5'-3' RNA exonuclease activity"/>
    <property type="evidence" value="ECO:0007669"/>
    <property type="project" value="TreeGrafter"/>
</dbReference>
<dbReference type="EMBL" id="CP064787">
    <property type="protein sequence ID" value="QSG05294.1"/>
    <property type="molecule type" value="Genomic_DNA"/>
</dbReference>
<dbReference type="PANTHER" id="PTHR42924:SF3">
    <property type="entry name" value="POLYMERASE_HISTIDINOL PHOSPHATASE N-TERMINAL DOMAIN-CONTAINING PROTEIN"/>
    <property type="match status" value="1"/>
</dbReference>
<evidence type="ECO:0000313" key="1">
    <source>
        <dbReference type="EMBL" id="QSG05294.1"/>
    </source>
</evidence>
<dbReference type="AlphaFoldDB" id="A0A897MXV8"/>
<gene>
    <name evidence="1" type="ORF">HSR121_0945</name>
</gene>
<organism evidence="1 2">
    <name type="scientific">Halapricum desulfuricans</name>
    <dbReference type="NCBI Taxonomy" id="2841257"/>
    <lineage>
        <taxon>Archaea</taxon>
        <taxon>Methanobacteriati</taxon>
        <taxon>Methanobacteriota</taxon>
        <taxon>Stenosarchaea group</taxon>
        <taxon>Halobacteria</taxon>
        <taxon>Halobacteriales</taxon>
        <taxon>Haloarculaceae</taxon>
        <taxon>Halapricum</taxon>
    </lineage>
</organism>
<reference evidence="1" key="1">
    <citation type="submission" date="2020-11" db="EMBL/GenBank/DDBJ databases">
        <title>Carbohydrate-dependent, anaerobic sulfur respiration: A novel catabolism in halophilic archaea.</title>
        <authorList>
            <person name="Sorokin D.Y."/>
            <person name="Messina E."/>
            <person name="Smedile F."/>
            <person name="La Cono V."/>
            <person name="Hallsworth J.E."/>
            <person name="Yakimov M.M."/>
        </authorList>
    </citation>
    <scope>NUCLEOTIDE SEQUENCE</scope>
    <source>
        <strain evidence="1">HSR12-1</strain>
    </source>
</reference>
<evidence type="ECO:0000313" key="2">
    <source>
        <dbReference type="Proteomes" id="UP000663525"/>
    </source>
</evidence>
<dbReference type="Gene3D" id="3.20.20.140">
    <property type="entry name" value="Metal-dependent hydrolases"/>
    <property type="match status" value="1"/>
</dbReference>
<dbReference type="PANTHER" id="PTHR42924">
    <property type="entry name" value="EXONUCLEASE"/>
    <property type="match status" value="1"/>
</dbReference>
<dbReference type="Proteomes" id="UP000663525">
    <property type="component" value="Chromosome"/>
</dbReference>
<dbReference type="InterPro" id="IPR052018">
    <property type="entry name" value="PHP_domain"/>
</dbReference>
<dbReference type="Pfam" id="PF13263">
    <property type="entry name" value="PHP_C"/>
    <property type="match status" value="1"/>
</dbReference>